<evidence type="ECO:0000256" key="1">
    <source>
        <dbReference type="ARBA" id="ARBA00006484"/>
    </source>
</evidence>
<dbReference type="RefSeq" id="WP_346036429.1">
    <property type="nucleotide sequence ID" value="NZ_BAAALY010000012.1"/>
</dbReference>
<dbReference type="NCBIfam" id="NF006776">
    <property type="entry name" value="PRK09291.1"/>
    <property type="match status" value="1"/>
</dbReference>
<gene>
    <name evidence="3" type="ORF">GCM10009691_26260</name>
</gene>
<organism evidence="3 4">
    <name type="scientific">Brevibacterium picturae</name>
    <dbReference type="NCBI Taxonomy" id="260553"/>
    <lineage>
        <taxon>Bacteria</taxon>
        <taxon>Bacillati</taxon>
        <taxon>Actinomycetota</taxon>
        <taxon>Actinomycetes</taxon>
        <taxon>Micrococcales</taxon>
        <taxon>Brevibacteriaceae</taxon>
        <taxon>Brevibacterium</taxon>
    </lineage>
</organism>
<name>A0ABN2C2Y6_9MICO</name>
<comment type="caution">
    <text evidence="3">The sequence shown here is derived from an EMBL/GenBank/DDBJ whole genome shotgun (WGS) entry which is preliminary data.</text>
</comment>
<dbReference type="Gene3D" id="3.40.50.720">
    <property type="entry name" value="NAD(P)-binding Rossmann-like Domain"/>
    <property type="match status" value="1"/>
</dbReference>
<evidence type="ECO:0000313" key="3">
    <source>
        <dbReference type="EMBL" id="GAA1550436.1"/>
    </source>
</evidence>
<dbReference type="PANTHER" id="PTHR42901:SF1">
    <property type="entry name" value="ALCOHOL DEHYDROGENASE"/>
    <property type="match status" value="1"/>
</dbReference>
<dbReference type="PANTHER" id="PTHR42901">
    <property type="entry name" value="ALCOHOL DEHYDROGENASE"/>
    <property type="match status" value="1"/>
</dbReference>
<comment type="similarity">
    <text evidence="1">Belongs to the short-chain dehydrogenases/reductases (SDR) family.</text>
</comment>
<dbReference type="Pfam" id="PF00106">
    <property type="entry name" value="adh_short"/>
    <property type="match status" value="1"/>
</dbReference>
<dbReference type="SUPFAM" id="SSF51735">
    <property type="entry name" value="NAD(P)-binding Rossmann-fold domains"/>
    <property type="match status" value="1"/>
</dbReference>
<evidence type="ECO:0000313" key="4">
    <source>
        <dbReference type="Proteomes" id="UP001501791"/>
    </source>
</evidence>
<dbReference type="Proteomes" id="UP001501791">
    <property type="component" value="Unassembled WGS sequence"/>
</dbReference>
<dbReference type="EMBL" id="BAAALY010000012">
    <property type="protein sequence ID" value="GAA1550436.1"/>
    <property type="molecule type" value="Genomic_DNA"/>
</dbReference>
<dbReference type="PRINTS" id="PR00081">
    <property type="entry name" value="GDHRDH"/>
</dbReference>
<dbReference type="InterPro" id="IPR002347">
    <property type="entry name" value="SDR_fam"/>
</dbReference>
<evidence type="ECO:0000256" key="2">
    <source>
        <dbReference type="ARBA" id="ARBA00023002"/>
    </source>
</evidence>
<keyword evidence="2" id="KW-0560">Oxidoreductase</keyword>
<reference evidence="3 4" key="1">
    <citation type="journal article" date="2019" name="Int. J. Syst. Evol. Microbiol.">
        <title>The Global Catalogue of Microorganisms (GCM) 10K type strain sequencing project: providing services to taxonomists for standard genome sequencing and annotation.</title>
        <authorList>
            <consortium name="The Broad Institute Genomics Platform"/>
            <consortium name="The Broad Institute Genome Sequencing Center for Infectious Disease"/>
            <person name="Wu L."/>
            <person name="Ma J."/>
        </authorList>
    </citation>
    <scope>NUCLEOTIDE SEQUENCE [LARGE SCALE GENOMIC DNA]</scope>
    <source>
        <strain evidence="3 4">JCM 13319</strain>
    </source>
</reference>
<protein>
    <submittedName>
        <fullName evidence="3">SDR family oxidoreductase</fullName>
    </submittedName>
</protein>
<accession>A0ABN2C2Y6</accession>
<keyword evidence="4" id="KW-1185">Reference proteome</keyword>
<dbReference type="InterPro" id="IPR036291">
    <property type="entry name" value="NAD(P)-bd_dom_sf"/>
</dbReference>
<sequence length="258" mass="27893">MSNKILITGASSGFGQGTALELARRGNDVIAAAETWPQVRSLRADAEDAGVELTVIKLNLLDDIDIAYAGSFDVDALVLNAGVMEAGAVVDIPLQRVRESFDINLFGHLELVQAIAPKMIARNDGRIIWTSSMGGILVVPFLGAYCATKHAIEAIAGSMKAELEQFGIKVATVNPGVFGTGFNDTGAESYVQWHDADNAHVPMPDFAPTLTDQADPQEMVDAMVETIISDDPDYRTMRPLETIDVAKQWQETEWTQKA</sequence>
<proteinExistence type="inferred from homology"/>